<comment type="caution">
    <text evidence="1">The sequence shown here is derived from an EMBL/GenBank/DDBJ whole genome shotgun (WGS) entry which is preliminary data.</text>
</comment>
<name>A0A1F5KND0_9BACT</name>
<reference evidence="1 2" key="1">
    <citation type="journal article" date="2016" name="Nat. Commun.">
        <title>Thousands of microbial genomes shed light on interconnected biogeochemical processes in an aquifer system.</title>
        <authorList>
            <person name="Anantharaman K."/>
            <person name="Brown C.T."/>
            <person name="Hug L.A."/>
            <person name="Sharon I."/>
            <person name="Castelle C.J."/>
            <person name="Probst A.J."/>
            <person name="Thomas B.C."/>
            <person name="Singh A."/>
            <person name="Wilkins M.J."/>
            <person name="Karaoz U."/>
            <person name="Brodie E.L."/>
            <person name="Williams K.H."/>
            <person name="Hubbard S.S."/>
            <person name="Banfield J.F."/>
        </authorList>
    </citation>
    <scope>NUCLEOTIDE SEQUENCE [LARGE SCALE GENOMIC DNA]</scope>
</reference>
<gene>
    <name evidence="1" type="ORF">A3B45_00555</name>
</gene>
<evidence type="ECO:0000313" key="2">
    <source>
        <dbReference type="Proteomes" id="UP000178565"/>
    </source>
</evidence>
<organism evidence="1 2">
    <name type="scientific">Candidatus Daviesbacteria bacterium RIFCSPLOWO2_01_FULL_39_12</name>
    <dbReference type="NCBI Taxonomy" id="1797785"/>
    <lineage>
        <taxon>Bacteria</taxon>
        <taxon>Candidatus Daviesiibacteriota</taxon>
    </lineage>
</organism>
<evidence type="ECO:0000313" key="1">
    <source>
        <dbReference type="EMBL" id="OGE42131.1"/>
    </source>
</evidence>
<sequence length="204" mass="23234">MSKKLSVLLLIIIGLFLFYWFQLKPTPNSSSTSQPTNLTKQKTEEIDYLQTYIPKDSKSGSCWTISNASANDKAWRCIAGNSIHDPCFEIDTNRLVCDIDPEVAGSGFVLNLTEKLPTSEHSSTSRELYWIIKLANGTKCWVNTGTADMVNGEFYYYSCDKDNAVIIGELDKNTNLWIANVAYLNEKWEEAQKREKIEILKVWK</sequence>
<proteinExistence type="predicted"/>
<accession>A0A1F5KND0</accession>
<dbReference type="STRING" id="1797785.A3B45_00555"/>
<protein>
    <submittedName>
        <fullName evidence="1">Uncharacterized protein</fullName>
    </submittedName>
</protein>
<dbReference type="AlphaFoldDB" id="A0A1F5KND0"/>
<dbReference type="EMBL" id="MFDM01000030">
    <property type="protein sequence ID" value="OGE42131.1"/>
    <property type="molecule type" value="Genomic_DNA"/>
</dbReference>
<dbReference type="Proteomes" id="UP000178565">
    <property type="component" value="Unassembled WGS sequence"/>
</dbReference>